<evidence type="ECO:0000313" key="2">
    <source>
        <dbReference type="Proteomes" id="UP000202181"/>
    </source>
</evidence>
<name>A0A1B2IAK8_9CAUD</name>
<reference evidence="1" key="1">
    <citation type="submission" date="2016-06" db="EMBL/GenBank/DDBJ databases">
        <authorList>
            <person name="Berg J.A."/>
            <person name="Hyde J.R."/>
            <person name="Breakwell D.P."/>
            <person name="Hope S."/>
            <person name="Grose J.H."/>
        </authorList>
    </citation>
    <scope>NUCLEOTIDE SEQUENCE [LARGE SCALE GENOMIC DNA]</scope>
</reference>
<protein>
    <submittedName>
        <fullName evidence="1">Uncharacterized protein</fullName>
    </submittedName>
</protein>
<dbReference type="Proteomes" id="UP000202181">
    <property type="component" value="Segment"/>
</dbReference>
<dbReference type="KEGG" id="vg:29057235"/>
<organism evidence="1 2">
    <name type="scientific">Erwinia phage vB_EamM_Asesino</name>
    <dbReference type="NCBI Taxonomy" id="1883370"/>
    <lineage>
        <taxon>Viruses</taxon>
        <taxon>Duplodnaviria</taxon>
        <taxon>Heunggongvirae</taxon>
        <taxon>Uroviricota</taxon>
        <taxon>Caudoviricetes</taxon>
        <taxon>Chimalliviridae</taxon>
        <taxon>Erskinevirus</taxon>
        <taxon>Erskinevirus asesino</taxon>
    </lineage>
</organism>
<sequence length="188" mass="20608">MGCVTLKPHHSQWKLKEHPMFTAPTMLSGSSLQVACQDARLMALCDQSILTAMMTHNPLGDYGNTSEILAVAAVLRRIYGHFTIVDLCDFIDNHADLAKGLVALTQDGVSSFDSGIGNFLDIGSGFDAGMMFITRERYVAVWDFMAKMGVHVPAKIMHYPTHDLNIFGEPGLWVKPVHLGLDGLTVKC</sequence>
<gene>
    <name evidence="1" type="ORF">ASESINO_285</name>
</gene>
<dbReference type="EMBL" id="KX397364">
    <property type="protein sequence ID" value="ANZ48298.1"/>
    <property type="molecule type" value="Genomic_DNA"/>
</dbReference>
<keyword evidence="2" id="KW-1185">Reference proteome</keyword>
<dbReference type="RefSeq" id="YP_009290903.1">
    <property type="nucleotide sequence ID" value="NC_031107.2"/>
</dbReference>
<accession>A0A1B2IAK8</accession>
<proteinExistence type="predicted"/>
<dbReference type="OrthoDB" id="16225at10239"/>
<evidence type="ECO:0000313" key="1">
    <source>
        <dbReference type="EMBL" id="ANZ48298.1"/>
    </source>
</evidence>
<dbReference type="GeneID" id="29057235"/>